<accession>A0A4T3EXM8</accession>
<reference evidence="1 2" key="1">
    <citation type="submission" date="2019-04" db="EMBL/GenBank/DDBJ databases">
        <title>Altererythrobacter aquimixticola sp. nov., isolated from sediment of junction between the ocean and a freshwater spring.</title>
        <authorList>
            <person name="Yoon J.-H."/>
        </authorList>
    </citation>
    <scope>NUCLEOTIDE SEQUENCE [LARGE SCALE GENOMIC DNA]</scope>
    <source>
        <strain evidence="1 2">SSKS-13</strain>
    </source>
</reference>
<protein>
    <submittedName>
        <fullName evidence="1">Phage tail assembly chaperone</fullName>
    </submittedName>
</protein>
<dbReference type="OrthoDB" id="7582980at2"/>
<sequence>MSERFAAGARRLAGLATRQFGWTPDQFWHCTPAELAAILTIENPASEDPLSRSELAALMERENNG</sequence>
<dbReference type="AlphaFoldDB" id="A0A4T3EXM8"/>
<evidence type="ECO:0000313" key="2">
    <source>
        <dbReference type="Proteomes" id="UP000309389"/>
    </source>
</evidence>
<dbReference type="EMBL" id="SSHH01000003">
    <property type="protein sequence ID" value="TIX49379.1"/>
    <property type="molecule type" value="Genomic_DNA"/>
</dbReference>
<evidence type="ECO:0000313" key="1">
    <source>
        <dbReference type="EMBL" id="TIX49379.1"/>
    </source>
</evidence>
<gene>
    <name evidence="1" type="ORF">E5222_11005</name>
</gene>
<keyword evidence="2" id="KW-1185">Reference proteome</keyword>
<dbReference type="RefSeq" id="WP_136693856.1">
    <property type="nucleotide sequence ID" value="NZ_SSHH01000003.1"/>
</dbReference>
<dbReference type="Pfam" id="PF09550">
    <property type="entry name" value="Phage_TAC_6"/>
    <property type="match status" value="1"/>
</dbReference>
<organism evidence="1 2">
    <name type="scientific">Alteraurantiacibacter aquimixticola</name>
    <dbReference type="NCBI Taxonomy" id="2489173"/>
    <lineage>
        <taxon>Bacteria</taxon>
        <taxon>Pseudomonadati</taxon>
        <taxon>Pseudomonadota</taxon>
        <taxon>Alphaproteobacteria</taxon>
        <taxon>Sphingomonadales</taxon>
        <taxon>Erythrobacteraceae</taxon>
        <taxon>Alteraurantiacibacter</taxon>
    </lineage>
</organism>
<dbReference type="InterPro" id="IPR019056">
    <property type="entry name" value="Phage_TAC_6"/>
</dbReference>
<proteinExistence type="predicted"/>
<name>A0A4T3EXM8_9SPHN</name>
<comment type="caution">
    <text evidence="1">The sequence shown here is derived from an EMBL/GenBank/DDBJ whole genome shotgun (WGS) entry which is preliminary data.</text>
</comment>
<dbReference type="Proteomes" id="UP000309389">
    <property type="component" value="Unassembled WGS sequence"/>
</dbReference>